<dbReference type="Proteomes" id="UP000594638">
    <property type="component" value="Unassembled WGS sequence"/>
</dbReference>
<dbReference type="AlphaFoldDB" id="A0A8S0VPB0"/>
<dbReference type="OrthoDB" id="10411039at2759"/>
<comment type="caution">
    <text evidence="1">The sequence shown here is derived from an EMBL/GenBank/DDBJ whole genome shotgun (WGS) entry which is preliminary data.</text>
</comment>
<gene>
    <name evidence="1" type="ORF">OLEA9_A006970</name>
</gene>
<dbReference type="Gramene" id="OE9A006970T1">
    <property type="protein sequence ID" value="OE9A006970C1"/>
    <property type="gene ID" value="OE9A006970"/>
</dbReference>
<sequence length="75" mass="8637">WAGHLARAEETSNIERTLNLQYLNPRPVGRPRNTWAGGVRETLNNIGISPDWQTIAQDGFEWRRLVREVKDPRGV</sequence>
<accession>A0A8S0VPB0</accession>
<proteinExistence type="predicted"/>
<dbReference type="EMBL" id="CACTIH010009907">
    <property type="protein sequence ID" value="CAA3033158.1"/>
    <property type="molecule type" value="Genomic_DNA"/>
</dbReference>
<name>A0A8S0VPB0_OLEEU</name>
<evidence type="ECO:0000313" key="2">
    <source>
        <dbReference type="Proteomes" id="UP000594638"/>
    </source>
</evidence>
<keyword evidence="2" id="KW-1185">Reference proteome</keyword>
<reference evidence="1 2" key="1">
    <citation type="submission" date="2019-12" db="EMBL/GenBank/DDBJ databases">
        <authorList>
            <person name="Alioto T."/>
            <person name="Alioto T."/>
            <person name="Gomez Garrido J."/>
        </authorList>
    </citation>
    <scope>NUCLEOTIDE SEQUENCE [LARGE SCALE GENOMIC DNA]</scope>
</reference>
<protein>
    <submittedName>
        <fullName evidence="1">Uncharacterized protein</fullName>
    </submittedName>
</protein>
<evidence type="ECO:0000313" key="1">
    <source>
        <dbReference type="EMBL" id="CAA3033158.1"/>
    </source>
</evidence>
<feature type="non-terminal residue" evidence="1">
    <location>
        <position position="1"/>
    </location>
</feature>
<organism evidence="1 2">
    <name type="scientific">Olea europaea subsp. europaea</name>
    <dbReference type="NCBI Taxonomy" id="158383"/>
    <lineage>
        <taxon>Eukaryota</taxon>
        <taxon>Viridiplantae</taxon>
        <taxon>Streptophyta</taxon>
        <taxon>Embryophyta</taxon>
        <taxon>Tracheophyta</taxon>
        <taxon>Spermatophyta</taxon>
        <taxon>Magnoliopsida</taxon>
        <taxon>eudicotyledons</taxon>
        <taxon>Gunneridae</taxon>
        <taxon>Pentapetalae</taxon>
        <taxon>asterids</taxon>
        <taxon>lamiids</taxon>
        <taxon>Lamiales</taxon>
        <taxon>Oleaceae</taxon>
        <taxon>Oleeae</taxon>
        <taxon>Olea</taxon>
    </lineage>
</organism>